<sequence>MTLGKKMASARDVVKVAQHTRRLVPEDSVEAAAAEAISRFLMTARLLPFSADDSKPLLLPSRENFIEGRRASGLAQSIESMKLSNCQYIKMRSGYLRTSWALYHDEINEVSGWIFRTAKQCGLEILESEHSDLVSLEPNEHYMPISEYLRLAKALSQSSVKVPEEILAAGRRAISMRKSITLEFLDRAKIPPNDKTAPFVQVLEEICEVLQPATAETSSASEVQQMLPGPASPPRSNVGTQPQLVQPGTFSAEATGDTPDPTSDYDQSFLASMEENVVADEPYLKSSFFKWLCLFHDLHIWRQALSKTYSRLEIDLMSASITTDTVLRFAGLVIGEVVLTVPGRISTAGQTLQDIVLFIARTARGEDGSPTPENELPFDESMEDLLEWIFVWSRSLIPDRPEPPGDSRVPYSYEPYDPTTYREETSLADRHREDKALVTELLAQVATYSLAGYISGFPCDRVTLRIIEYFDSQRISLWFYFAIQVMIDIHRAMRHARLSAFDDLRLTSSRISRSIGDFEKLSRTNSKPDFWPPERDKEIENISFLINRFINEDPMTRIRRIYGRPVEKPTKPPAMVLLSQNPILCGMLMFHLNTRMQAAGIRLVNQWYEVQQLAFLHNLVETQTGQRLSWPDMDLFIKMHGEETIFMGPRPRNATESLERLARATDVSLAQEPPKDHQPESDRTTMLLKPPTKTANIYRYQHRKNQATGLIFQFCDLHDLLDECLKDEAVGVKTEEATGGKQKQLKACIIDAPQLFILLRKKLHEEEPALLFNYFAMHQRSIEILQLIQRKEHTRFVAHHYVNYMVDDNKIASIVTLALRIARELEQNTKGLGNCGEILRTYLLDKGHSLSTSLRTFCKNKGSVRKEIVHMLARVEGEPECALRLAQVWA</sequence>
<dbReference type="Pfam" id="PF20253">
    <property type="entry name" value="DUF6604"/>
    <property type="match status" value="1"/>
</dbReference>
<feature type="domain" description="DUF6604" evidence="2">
    <location>
        <begin position="103"/>
        <end position="330"/>
    </location>
</feature>
<dbReference type="PANTHER" id="PTHR38795">
    <property type="entry name" value="DUF6604 DOMAIN-CONTAINING PROTEIN"/>
    <property type="match status" value="1"/>
</dbReference>
<reference evidence="3" key="1">
    <citation type="journal article" date="2021" name="Nat. Commun.">
        <title>Genetic determinants of endophytism in the Arabidopsis root mycobiome.</title>
        <authorList>
            <person name="Mesny F."/>
            <person name="Miyauchi S."/>
            <person name="Thiergart T."/>
            <person name="Pickel B."/>
            <person name="Atanasova L."/>
            <person name="Karlsson M."/>
            <person name="Huettel B."/>
            <person name="Barry K.W."/>
            <person name="Haridas S."/>
            <person name="Chen C."/>
            <person name="Bauer D."/>
            <person name="Andreopoulos W."/>
            <person name="Pangilinan J."/>
            <person name="LaButti K."/>
            <person name="Riley R."/>
            <person name="Lipzen A."/>
            <person name="Clum A."/>
            <person name="Drula E."/>
            <person name="Henrissat B."/>
            <person name="Kohler A."/>
            <person name="Grigoriev I.V."/>
            <person name="Martin F.M."/>
            <person name="Hacquard S."/>
        </authorList>
    </citation>
    <scope>NUCLEOTIDE SEQUENCE</scope>
    <source>
        <strain evidence="3">MPI-CAGE-CH-0235</strain>
    </source>
</reference>
<proteinExistence type="predicted"/>
<feature type="compositionally biased region" description="Basic and acidic residues" evidence="1">
    <location>
        <begin position="673"/>
        <end position="683"/>
    </location>
</feature>
<feature type="compositionally biased region" description="Polar residues" evidence="1">
    <location>
        <begin position="234"/>
        <end position="249"/>
    </location>
</feature>
<feature type="region of interest" description="Disordered" evidence="1">
    <location>
        <begin position="218"/>
        <end position="266"/>
    </location>
</feature>
<organism evidence="3 4">
    <name type="scientific">Stachybotrys elegans</name>
    <dbReference type="NCBI Taxonomy" id="80388"/>
    <lineage>
        <taxon>Eukaryota</taxon>
        <taxon>Fungi</taxon>
        <taxon>Dikarya</taxon>
        <taxon>Ascomycota</taxon>
        <taxon>Pezizomycotina</taxon>
        <taxon>Sordariomycetes</taxon>
        <taxon>Hypocreomycetidae</taxon>
        <taxon>Hypocreales</taxon>
        <taxon>Stachybotryaceae</taxon>
        <taxon>Stachybotrys</taxon>
    </lineage>
</organism>
<dbReference type="InterPro" id="IPR046539">
    <property type="entry name" value="DUF6604"/>
</dbReference>
<dbReference type="PANTHER" id="PTHR38795:SF1">
    <property type="entry name" value="DUF6604 DOMAIN-CONTAINING PROTEIN"/>
    <property type="match status" value="1"/>
</dbReference>
<protein>
    <recommendedName>
        <fullName evidence="2">DUF6604 domain-containing protein</fullName>
    </recommendedName>
</protein>
<gene>
    <name evidence="3" type="ORF">B0I35DRAFT_487064</name>
</gene>
<comment type="caution">
    <text evidence="3">The sequence shown here is derived from an EMBL/GenBank/DDBJ whole genome shotgun (WGS) entry which is preliminary data.</text>
</comment>
<keyword evidence="4" id="KW-1185">Reference proteome</keyword>
<feature type="region of interest" description="Disordered" evidence="1">
    <location>
        <begin position="665"/>
        <end position="687"/>
    </location>
</feature>
<evidence type="ECO:0000313" key="3">
    <source>
        <dbReference type="EMBL" id="KAH7329106.1"/>
    </source>
</evidence>
<accession>A0A8K0T2P4</accession>
<dbReference type="Proteomes" id="UP000813444">
    <property type="component" value="Unassembled WGS sequence"/>
</dbReference>
<dbReference type="AlphaFoldDB" id="A0A8K0T2P4"/>
<name>A0A8K0T2P4_9HYPO</name>
<evidence type="ECO:0000256" key="1">
    <source>
        <dbReference type="SAM" id="MobiDB-lite"/>
    </source>
</evidence>
<dbReference type="OrthoDB" id="5238236at2759"/>
<evidence type="ECO:0000259" key="2">
    <source>
        <dbReference type="Pfam" id="PF20253"/>
    </source>
</evidence>
<evidence type="ECO:0000313" key="4">
    <source>
        <dbReference type="Proteomes" id="UP000813444"/>
    </source>
</evidence>
<dbReference type="EMBL" id="JAGPNK010000001">
    <property type="protein sequence ID" value="KAH7329106.1"/>
    <property type="molecule type" value="Genomic_DNA"/>
</dbReference>